<proteinExistence type="predicted"/>
<evidence type="ECO:0000313" key="1">
    <source>
        <dbReference type="EMBL" id="PWN53928.1"/>
    </source>
</evidence>
<organism evidence="1 2">
    <name type="scientific">Violaceomyces palustris</name>
    <dbReference type="NCBI Taxonomy" id="1673888"/>
    <lineage>
        <taxon>Eukaryota</taxon>
        <taxon>Fungi</taxon>
        <taxon>Dikarya</taxon>
        <taxon>Basidiomycota</taxon>
        <taxon>Ustilaginomycotina</taxon>
        <taxon>Ustilaginomycetes</taxon>
        <taxon>Violaceomycetales</taxon>
        <taxon>Violaceomycetaceae</taxon>
        <taxon>Violaceomyces</taxon>
    </lineage>
</organism>
<name>A0ACD0P775_9BASI</name>
<protein>
    <submittedName>
        <fullName evidence="1">Uncharacterized protein</fullName>
    </submittedName>
</protein>
<dbReference type="Proteomes" id="UP000245626">
    <property type="component" value="Unassembled WGS sequence"/>
</dbReference>
<gene>
    <name evidence="1" type="ORF">IE53DRAFT_365947</name>
</gene>
<accession>A0ACD0P775</accession>
<reference evidence="1 2" key="1">
    <citation type="journal article" date="2018" name="Mol. Biol. Evol.">
        <title>Broad Genomic Sampling Reveals a Smut Pathogenic Ancestry of the Fungal Clade Ustilaginomycotina.</title>
        <authorList>
            <person name="Kijpornyongpan T."/>
            <person name="Mondo S.J."/>
            <person name="Barry K."/>
            <person name="Sandor L."/>
            <person name="Lee J."/>
            <person name="Lipzen A."/>
            <person name="Pangilinan J."/>
            <person name="LaButti K."/>
            <person name="Hainaut M."/>
            <person name="Henrissat B."/>
            <person name="Grigoriev I.V."/>
            <person name="Spatafora J.W."/>
            <person name="Aime M.C."/>
        </authorList>
    </citation>
    <scope>NUCLEOTIDE SEQUENCE [LARGE SCALE GENOMIC DNA]</scope>
    <source>
        <strain evidence="1 2">SA 807</strain>
    </source>
</reference>
<sequence>MNLQPPPRVVTNSTSSSSTFIPVPISVVDCSWKEEDLDPFVLNEWKIHKRRPACPGTLNLILPHILQSQDLWQACPRTCLISETSTKAETPSMDPNSAACISSPSTDEARKLGGAEFLGSRTSPKVDGDRCGNHLNLPSLHEPIKKLNKSSRVLRIGGIDHDVKGESKHGQSLGTLGSDLSDRLFPYQNDQDEESEEAYNHSLHSVSSASSSLPSSFGSDSSLELDLRSRPWPEEFSPQATDVGSCFPCPFRLTSGIKCQHGADDEVGNLSGHPHTESKITGGGEKSPRLDRNHACDELQTSPFCELPSDPECLVEALPNHERHEQDAVQEDFFAVLQFKRCDLGCSPPEISKTVTPRPQRRQRDDPGEVQTRALEVIQPIQYPTEGEQGEMLDTRGHIAIRDPAFCSEDHISRADEAFRDGGCDLKPVSQRISKREASNPLSRTRSFSSPLKLDPSTSQGLAAFPQTACSTFAKAPQKNDASGSRSTIQTRPHSSSLSLGSAHTSSLSEHRNRNCDSVDSVALELSAPDRDGCFMRALDLDLEEPDGDLCLDDGALKDQTRERSQQVADDGDDDHETEKSDGGGGGSIQDPRTSHDAHDGDHKDTFELSAEMPEGWVPVWLHPIPESHVRTTSPAGEGGEISDSNVSYSLIPGRRSFRVGEPQDGAREASIDLDRTQSQIKPLLIYYDS</sequence>
<evidence type="ECO:0000313" key="2">
    <source>
        <dbReference type="Proteomes" id="UP000245626"/>
    </source>
</evidence>
<dbReference type="EMBL" id="KZ819704">
    <property type="protein sequence ID" value="PWN53928.1"/>
    <property type="molecule type" value="Genomic_DNA"/>
</dbReference>
<keyword evidence="2" id="KW-1185">Reference proteome</keyword>